<evidence type="ECO:0000313" key="1">
    <source>
        <dbReference type="EMBL" id="CAB4133420.1"/>
    </source>
</evidence>
<name>A0A6J5LK93_9CAUD</name>
<dbReference type="EMBL" id="LR796270">
    <property type="protein sequence ID" value="CAB4133420.1"/>
    <property type="molecule type" value="Genomic_DNA"/>
</dbReference>
<reference evidence="1" key="1">
    <citation type="submission" date="2020-04" db="EMBL/GenBank/DDBJ databases">
        <authorList>
            <person name="Chiriac C."/>
            <person name="Salcher M."/>
            <person name="Ghai R."/>
            <person name="Kavagutti S V."/>
        </authorList>
    </citation>
    <scope>NUCLEOTIDE SEQUENCE</scope>
</reference>
<accession>A0A6J5LK93</accession>
<organism evidence="1">
    <name type="scientific">uncultured Caudovirales phage</name>
    <dbReference type="NCBI Taxonomy" id="2100421"/>
    <lineage>
        <taxon>Viruses</taxon>
        <taxon>Duplodnaviria</taxon>
        <taxon>Heunggongvirae</taxon>
        <taxon>Uroviricota</taxon>
        <taxon>Caudoviricetes</taxon>
        <taxon>Peduoviridae</taxon>
        <taxon>Maltschvirus</taxon>
        <taxon>Maltschvirus maltsch</taxon>
    </lineage>
</organism>
<sequence length="65" mass="6927">MLVNFVEAGTGKSIAINPVHVVCLFEKAFDDLGEKTIISMINGNVAVDESYIEVMGVLQGQLNGS</sequence>
<protein>
    <submittedName>
        <fullName evidence="1">Uncharacterized protein</fullName>
    </submittedName>
</protein>
<proteinExistence type="predicted"/>
<gene>
    <name evidence="1" type="ORF">UFOVP250_172</name>
</gene>